<evidence type="ECO:0000256" key="6">
    <source>
        <dbReference type="ARBA" id="ARBA00022777"/>
    </source>
</evidence>
<evidence type="ECO:0000256" key="5">
    <source>
        <dbReference type="ARBA" id="ARBA00022741"/>
    </source>
</evidence>
<dbReference type="EMBL" id="JMPJ01000066">
    <property type="protein sequence ID" value="KFC78925.1"/>
    <property type="molecule type" value="Genomic_DNA"/>
</dbReference>
<dbReference type="SUPFAM" id="SSF55874">
    <property type="entry name" value="ATPase domain of HSP90 chaperone/DNA topoisomerase II/histidine kinase"/>
    <property type="match status" value="1"/>
</dbReference>
<evidence type="ECO:0000256" key="7">
    <source>
        <dbReference type="ARBA" id="ARBA00022840"/>
    </source>
</evidence>
<dbReference type="SUPFAM" id="SSF47384">
    <property type="entry name" value="Homodimeric domain of signal transducing histidine kinase"/>
    <property type="match status" value="1"/>
</dbReference>
<sequence>MIKIVGWLLLTLVSSGGLVAYFLQQQYEEKSAEFRILYRDVTIKLSQHDAIIPLLPANRPEWEVQKLFPQIIRWRQHSGIEPRRSIVAEKQGRYWLNIDNQSLLIDLNRLISDVVEKKPFKHLTIQWNNATLFEQGAASPNDYWRWEKEISSQSQPFMLTADDQPNWAEMPWPLILTPALFWGLVLYLINQYRANKRRRDIADMRNQYAELTRLNTMGELAAGIMHELNQPLTAILSYNQTALRLIQQQRTEQVPSLLDAAVVQIKRTDALLQQFRQKLTSQQADYQPIVLARLWAQVITLLDTEISSKKIRVSSHIPDDLPVLFAPPLWIEQILHNIVHNAVQAQDDNAAGTAWINLAAQTSDNGISITITDGGPGLSELALQQVFMPFFTTRAAGIGLGMALTETLIQRLNGSINVCNIAGLGGASFTLWLPVHPQEE</sequence>
<keyword evidence="9" id="KW-0812">Transmembrane</keyword>
<dbReference type="CDD" id="cd00082">
    <property type="entry name" value="HisKA"/>
    <property type="match status" value="1"/>
</dbReference>
<dbReference type="InterPro" id="IPR003594">
    <property type="entry name" value="HATPase_dom"/>
</dbReference>
<dbReference type="RefSeq" id="WP_034793953.1">
    <property type="nucleotide sequence ID" value="NZ_JMPJ01000066.1"/>
</dbReference>
<keyword evidence="12" id="KW-1185">Reference proteome</keyword>
<accession>A0A085G5D0</accession>
<evidence type="ECO:0000313" key="11">
    <source>
        <dbReference type="EMBL" id="KFC78925.1"/>
    </source>
</evidence>
<evidence type="ECO:0000256" key="1">
    <source>
        <dbReference type="ARBA" id="ARBA00000085"/>
    </source>
</evidence>
<comment type="catalytic activity">
    <reaction evidence="1">
        <text>ATP + protein L-histidine = ADP + protein N-phospho-L-histidine.</text>
        <dbReference type="EC" id="2.7.13.3"/>
    </reaction>
</comment>
<dbReference type="eggNOG" id="COG4191">
    <property type="taxonomic scope" value="Bacteria"/>
</dbReference>
<keyword evidence="3" id="KW-0597">Phosphoprotein</keyword>
<dbReference type="PRINTS" id="PR00344">
    <property type="entry name" value="BCTRLSENSOR"/>
</dbReference>
<dbReference type="Pfam" id="PF00512">
    <property type="entry name" value="HisKA"/>
    <property type="match status" value="1"/>
</dbReference>
<dbReference type="InterPro" id="IPR004358">
    <property type="entry name" value="Sig_transdc_His_kin-like_C"/>
</dbReference>
<reference evidence="11 12" key="1">
    <citation type="submission" date="2014-05" db="EMBL/GenBank/DDBJ databases">
        <title>ATOL: Assembling a taxonomically balanced genome-scale reconstruction of the evolutionary history of the Enterobacteriaceae.</title>
        <authorList>
            <person name="Plunkett G.III."/>
            <person name="Neeno-Eckwall E.C."/>
            <person name="Glasner J.D."/>
            <person name="Perna N.T."/>
        </authorList>
    </citation>
    <scope>NUCLEOTIDE SEQUENCE [LARGE SCALE GENOMIC DNA]</scope>
    <source>
        <strain evidence="11 12">ATCC 33852</strain>
    </source>
</reference>
<feature type="domain" description="Histidine kinase" evidence="10">
    <location>
        <begin position="223"/>
        <end position="437"/>
    </location>
</feature>
<evidence type="ECO:0000259" key="10">
    <source>
        <dbReference type="PROSITE" id="PS50109"/>
    </source>
</evidence>
<dbReference type="InterPro" id="IPR005467">
    <property type="entry name" value="His_kinase_dom"/>
</dbReference>
<evidence type="ECO:0000256" key="3">
    <source>
        <dbReference type="ARBA" id="ARBA00022553"/>
    </source>
</evidence>
<dbReference type="PANTHER" id="PTHR43065">
    <property type="entry name" value="SENSOR HISTIDINE KINASE"/>
    <property type="match status" value="1"/>
</dbReference>
<dbReference type="EC" id="2.7.13.3" evidence="2"/>
<organism evidence="11 12">
    <name type="scientific">Ewingella americana (strain ATCC 33852 / DSM 4580 / CCUG 14506 / JCM 5911 / LMG 7869 / NCTC 12157 / CDC 1468-78)</name>
    <dbReference type="NCBI Taxonomy" id="910964"/>
    <lineage>
        <taxon>Bacteria</taxon>
        <taxon>Pseudomonadati</taxon>
        <taxon>Pseudomonadota</taxon>
        <taxon>Gammaproteobacteria</taxon>
        <taxon>Enterobacterales</taxon>
        <taxon>Yersiniaceae</taxon>
        <taxon>Ewingella</taxon>
    </lineage>
</organism>
<keyword evidence="6" id="KW-0418">Kinase</keyword>
<evidence type="ECO:0000256" key="2">
    <source>
        <dbReference type="ARBA" id="ARBA00012438"/>
    </source>
</evidence>
<keyword evidence="7" id="KW-0067">ATP-binding</keyword>
<dbReference type="Proteomes" id="UP000028640">
    <property type="component" value="Unassembled WGS sequence"/>
</dbReference>
<keyword evidence="9" id="KW-0472">Membrane</keyword>
<dbReference type="Gene3D" id="3.30.565.10">
    <property type="entry name" value="Histidine kinase-like ATPase, C-terminal domain"/>
    <property type="match status" value="1"/>
</dbReference>
<dbReference type="InterPro" id="IPR036890">
    <property type="entry name" value="HATPase_C_sf"/>
</dbReference>
<dbReference type="SMART" id="SM00388">
    <property type="entry name" value="HisKA"/>
    <property type="match status" value="1"/>
</dbReference>
<dbReference type="PANTHER" id="PTHR43065:SF10">
    <property type="entry name" value="PEROXIDE STRESS-ACTIVATED HISTIDINE KINASE MAK3"/>
    <property type="match status" value="1"/>
</dbReference>
<proteinExistence type="predicted"/>
<evidence type="ECO:0000313" key="12">
    <source>
        <dbReference type="Proteomes" id="UP000028640"/>
    </source>
</evidence>
<keyword evidence="8" id="KW-0902">Two-component regulatory system</keyword>
<gene>
    <name evidence="11" type="ORF">GEAM_3488</name>
</gene>
<evidence type="ECO:0000256" key="9">
    <source>
        <dbReference type="SAM" id="Phobius"/>
    </source>
</evidence>
<dbReference type="InterPro" id="IPR036097">
    <property type="entry name" value="HisK_dim/P_sf"/>
</dbReference>
<keyword evidence="4" id="KW-0808">Transferase</keyword>
<evidence type="ECO:0000256" key="8">
    <source>
        <dbReference type="ARBA" id="ARBA00023012"/>
    </source>
</evidence>
<dbReference type="SMART" id="SM00387">
    <property type="entry name" value="HATPase_c"/>
    <property type="match status" value="1"/>
</dbReference>
<dbReference type="AlphaFoldDB" id="A0A085G5D0"/>
<protein>
    <recommendedName>
        <fullName evidence="2">histidine kinase</fullName>
        <ecNumber evidence="2">2.7.13.3</ecNumber>
    </recommendedName>
</protein>
<name>A0A085G5D0_EWIA3</name>
<dbReference type="Gene3D" id="1.10.287.130">
    <property type="match status" value="1"/>
</dbReference>
<keyword evidence="5" id="KW-0547">Nucleotide-binding</keyword>
<feature type="transmembrane region" description="Helical" evidence="9">
    <location>
        <begin position="170"/>
        <end position="189"/>
    </location>
</feature>
<dbReference type="STRING" id="910964.GEAM_3488"/>
<comment type="caution">
    <text evidence="11">The sequence shown here is derived from an EMBL/GenBank/DDBJ whole genome shotgun (WGS) entry which is preliminary data.</text>
</comment>
<dbReference type="OrthoDB" id="9772100at2"/>
<dbReference type="GO" id="GO:0000155">
    <property type="term" value="F:phosphorelay sensor kinase activity"/>
    <property type="evidence" value="ECO:0007669"/>
    <property type="project" value="InterPro"/>
</dbReference>
<dbReference type="Pfam" id="PF02518">
    <property type="entry name" value="HATPase_c"/>
    <property type="match status" value="1"/>
</dbReference>
<dbReference type="GeneID" id="78381978"/>
<evidence type="ECO:0000256" key="4">
    <source>
        <dbReference type="ARBA" id="ARBA00022679"/>
    </source>
</evidence>
<dbReference type="InterPro" id="IPR003661">
    <property type="entry name" value="HisK_dim/P_dom"/>
</dbReference>
<dbReference type="PROSITE" id="PS50109">
    <property type="entry name" value="HIS_KIN"/>
    <property type="match status" value="1"/>
</dbReference>
<keyword evidence="9" id="KW-1133">Transmembrane helix</keyword>
<dbReference type="GO" id="GO:0005524">
    <property type="term" value="F:ATP binding"/>
    <property type="evidence" value="ECO:0007669"/>
    <property type="project" value="UniProtKB-KW"/>
</dbReference>